<protein>
    <submittedName>
        <fullName evidence="4">Two-component system response regulator</fullName>
    </submittedName>
</protein>
<reference evidence="5" key="2">
    <citation type="submission" date="2019-06" db="EMBL/GenBank/DDBJ databases">
        <title>Co-occurence of chitin degradation, pigmentation and bioactivity in marine Pseudoalteromonas.</title>
        <authorList>
            <person name="Sonnenschein E.C."/>
            <person name="Bech P.K."/>
        </authorList>
    </citation>
    <scope>NUCLEOTIDE SEQUENCE [LARGE SCALE GENOMIC DNA]</scope>
    <source>
        <strain evidence="5">S2599</strain>
    </source>
</reference>
<evidence type="ECO:0000256" key="1">
    <source>
        <dbReference type="ARBA" id="ARBA00022553"/>
    </source>
</evidence>
<dbReference type="PROSITE" id="PS50110">
    <property type="entry name" value="RESPONSE_REGULATORY"/>
    <property type="match status" value="1"/>
</dbReference>
<gene>
    <name evidence="4" type="ORF">CWB98_15240</name>
</gene>
<evidence type="ECO:0000313" key="4">
    <source>
        <dbReference type="EMBL" id="TMP35805.1"/>
    </source>
</evidence>
<dbReference type="PANTHER" id="PTHR44591:SF25">
    <property type="entry name" value="CHEMOTAXIS TWO-COMPONENT RESPONSE REGULATOR"/>
    <property type="match status" value="1"/>
</dbReference>
<organism evidence="4 5">
    <name type="scientific">Pseudoalteromonas rubra</name>
    <dbReference type="NCBI Taxonomy" id="43658"/>
    <lineage>
        <taxon>Bacteria</taxon>
        <taxon>Pseudomonadati</taxon>
        <taxon>Pseudomonadota</taxon>
        <taxon>Gammaproteobacteria</taxon>
        <taxon>Alteromonadales</taxon>
        <taxon>Pseudoalteromonadaceae</taxon>
        <taxon>Pseudoalteromonas</taxon>
    </lineage>
</organism>
<dbReference type="SUPFAM" id="SSF52172">
    <property type="entry name" value="CheY-like"/>
    <property type="match status" value="1"/>
</dbReference>
<feature type="domain" description="Response regulatory" evidence="3">
    <location>
        <begin position="11"/>
        <end position="127"/>
    </location>
</feature>
<dbReference type="EMBL" id="PNCJ01000020">
    <property type="protein sequence ID" value="TMP35805.1"/>
    <property type="molecule type" value="Genomic_DNA"/>
</dbReference>
<evidence type="ECO:0000256" key="2">
    <source>
        <dbReference type="PROSITE-ProRule" id="PRU00169"/>
    </source>
</evidence>
<feature type="modified residue" description="4-aspartylphosphate" evidence="2">
    <location>
        <position position="61"/>
    </location>
</feature>
<dbReference type="InterPro" id="IPR050595">
    <property type="entry name" value="Bact_response_regulator"/>
</dbReference>
<accession>A0A5S3WX55</accession>
<keyword evidence="1 2" id="KW-0597">Phosphoprotein</keyword>
<dbReference type="AlphaFoldDB" id="A0A5S3WX55"/>
<dbReference type="Proteomes" id="UP000306719">
    <property type="component" value="Unassembled WGS sequence"/>
</dbReference>
<reference evidence="4 5" key="1">
    <citation type="submission" date="2018-01" db="EMBL/GenBank/DDBJ databases">
        <authorList>
            <person name="Paulsen S."/>
            <person name="Gram L.K."/>
        </authorList>
    </citation>
    <scope>NUCLEOTIDE SEQUENCE [LARGE SCALE GENOMIC DNA]</scope>
    <source>
        <strain evidence="4 5">S2599</strain>
    </source>
</reference>
<dbReference type="SMART" id="SM00448">
    <property type="entry name" value="REC"/>
    <property type="match status" value="1"/>
</dbReference>
<name>A0A5S3WX55_9GAMM</name>
<dbReference type="InterPro" id="IPR011006">
    <property type="entry name" value="CheY-like_superfamily"/>
</dbReference>
<dbReference type="OrthoDB" id="9800897at2"/>
<evidence type="ECO:0000313" key="5">
    <source>
        <dbReference type="Proteomes" id="UP000306719"/>
    </source>
</evidence>
<sequence length="138" mass="15376">MSYFKRRLYMKTLVVDSSAFIRKSVVQVLSQIGYQDSVQVDTCNTALEELNKGGFELVIADWHMSDMSGLEFVKTIWAGPHNNVSFLMMTVIASRAEIGEALRAGVNNYIVKPFTAGGLREKIESVIVHKIPGNTFNS</sequence>
<dbReference type="Gene3D" id="3.40.50.2300">
    <property type="match status" value="1"/>
</dbReference>
<comment type="caution">
    <text evidence="4">The sequence shown here is derived from an EMBL/GenBank/DDBJ whole genome shotgun (WGS) entry which is preliminary data.</text>
</comment>
<evidence type="ECO:0000259" key="3">
    <source>
        <dbReference type="PROSITE" id="PS50110"/>
    </source>
</evidence>
<dbReference type="PANTHER" id="PTHR44591">
    <property type="entry name" value="STRESS RESPONSE REGULATOR PROTEIN 1"/>
    <property type="match status" value="1"/>
</dbReference>
<dbReference type="InterPro" id="IPR001789">
    <property type="entry name" value="Sig_transdc_resp-reg_receiver"/>
</dbReference>
<dbReference type="GO" id="GO:0000160">
    <property type="term" value="P:phosphorelay signal transduction system"/>
    <property type="evidence" value="ECO:0007669"/>
    <property type="project" value="InterPro"/>
</dbReference>
<proteinExistence type="predicted"/>
<dbReference type="Pfam" id="PF00072">
    <property type="entry name" value="Response_reg"/>
    <property type="match status" value="1"/>
</dbReference>